<dbReference type="SUPFAM" id="SSF55455">
    <property type="entry name" value="SRF-like"/>
    <property type="match status" value="1"/>
</dbReference>
<evidence type="ECO:0000256" key="2">
    <source>
        <dbReference type="ARBA" id="ARBA00023015"/>
    </source>
</evidence>
<sequence>MGRRIKIKKIVETTRRQVTFSKRRTCLLKKVKEIAICCDVDILFVAFSSADRLSKFCSQRRIEDMLQRYIELPVERRLTHMADVQNLELQIKKSILELQILDANIRDFEPGPGQEPSLHQLIWCERNLQLSLERVEARKMELEKQEKMDVHFVAQQTAPQQFDTNNWINPYSSNIQESIYQHWMNNGKGIANSSSNYTSTPSFASSSQSGNLPFFQSQNSSPYIPLQSQQQNIMVDVQQNLTQTFGQLQSQLQNMVVDVQQNPTQIFGQSQVILQGPSRVHSWLWVHN</sequence>
<dbReference type="InterPro" id="IPR002100">
    <property type="entry name" value="TF_MADSbox"/>
</dbReference>
<dbReference type="InterPro" id="IPR050142">
    <property type="entry name" value="MADS-box/MEF2_TF"/>
</dbReference>
<keyword evidence="6" id="KW-0175">Coiled coil</keyword>
<dbReference type="Proteomes" id="UP001371456">
    <property type="component" value="Unassembled WGS sequence"/>
</dbReference>
<evidence type="ECO:0000256" key="1">
    <source>
        <dbReference type="ARBA" id="ARBA00004123"/>
    </source>
</evidence>
<dbReference type="SMART" id="SM00432">
    <property type="entry name" value="MADS"/>
    <property type="match status" value="1"/>
</dbReference>
<dbReference type="GO" id="GO:0003677">
    <property type="term" value="F:DNA binding"/>
    <property type="evidence" value="ECO:0007669"/>
    <property type="project" value="UniProtKB-KW"/>
</dbReference>
<evidence type="ECO:0000256" key="3">
    <source>
        <dbReference type="ARBA" id="ARBA00023125"/>
    </source>
</evidence>
<accession>A0AAN8YGL6</accession>
<feature type="domain" description="MADS-box" evidence="7">
    <location>
        <begin position="1"/>
        <end position="60"/>
    </location>
</feature>
<protein>
    <recommendedName>
        <fullName evidence="7">MADS-box domain-containing protein</fullName>
    </recommendedName>
</protein>
<keyword evidence="9" id="KW-1185">Reference proteome</keyword>
<dbReference type="PRINTS" id="PR00404">
    <property type="entry name" value="MADSDOMAIN"/>
</dbReference>
<proteinExistence type="predicted"/>
<evidence type="ECO:0000256" key="5">
    <source>
        <dbReference type="ARBA" id="ARBA00023242"/>
    </source>
</evidence>
<dbReference type="PROSITE" id="PS50066">
    <property type="entry name" value="MADS_BOX_2"/>
    <property type="match status" value="1"/>
</dbReference>
<comment type="caution">
    <text evidence="8">The sequence shown here is derived from an EMBL/GenBank/DDBJ whole genome shotgun (WGS) entry which is preliminary data.</text>
</comment>
<keyword evidence="4" id="KW-0804">Transcription</keyword>
<evidence type="ECO:0000256" key="6">
    <source>
        <dbReference type="SAM" id="Coils"/>
    </source>
</evidence>
<dbReference type="Gene3D" id="3.40.1810.10">
    <property type="entry name" value="Transcription factor, MADS-box"/>
    <property type="match status" value="1"/>
</dbReference>
<evidence type="ECO:0000259" key="7">
    <source>
        <dbReference type="PROSITE" id="PS50066"/>
    </source>
</evidence>
<reference evidence="8 9" key="1">
    <citation type="submission" date="2024-02" db="EMBL/GenBank/DDBJ databases">
        <title>de novo genome assembly of Solanum bulbocastanum strain 11H21.</title>
        <authorList>
            <person name="Hosaka A.J."/>
        </authorList>
    </citation>
    <scope>NUCLEOTIDE SEQUENCE [LARGE SCALE GENOMIC DNA]</scope>
    <source>
        <tissue evidence="8">Young leaves</tissue>
    </source>
</reference>
<gene>
    <name evidence="8" type="ORF">RDI58_011091</name>
</gene>
<feature type="coiled-coil region" evidence="6">
    <location>
        <begin position="84"/>
        <end position="145"/>
    </location>
</feature>
<name>A0AAN8YGL6_SOLBU</name>
<dbReference type="Pfam" id="PF00319">
    <property type="entry name" value="SRF-TF"/>
    <property type="match status" value="1"/>
</dbReference>
<dbReference type="InterPro" id="IPR036879">
    <property type="entry name" value="TF_MADSbox_sf"/>
</dbReference>
<dbReference type="PANTHER" id="PTHR48019">
    <property type="entry name" value="SERUM RESPONSE FACTOR HOMOLOG"/>
    <property type="match status" value="1"/>
</dbReference>
<evidence type="ECO:0000313" key="9">
    <source>
        <dbReference type="Proteomes" id="UP001371456"/>
    </source>
</evidence>
<evidence type="ECO:0000313" key="8">
    <source>
        <dbReference type="EMBL" id="KAK6792010.1"/>
    </source>
</evidence>
<evidence type="ECO:0000256" key="4">
    <source>
        <dbReference type="ARBA" id="ARBA00023163"/>
    </source>
</evidence>
<dbReference type="EMBL" id="JBANQN010000004">
    <property type="protein sequence ID" value="KAK6792010.1"/>
    <property type="molecule type" value="Genomic_DNA"/>
</dbReference>
<keyword evidence="5" id="KW-0539">Nucleus</keyword>
<organism evidence="8 9">
    <name type="scientific">Solanum bulbocastanum</name>
    <name type="common">Wild potato</name>
    <dbReference type="NCBI Taxonomy" id="147425"/>
    <lineage>
        <taxon>Eukaryota</taxon>
        <taxon>Viridiplantae</taxon>
        <taxon>Streptophyta</taxon>
        <taxon>Embryophyta</taxon>
        <taxon>Tracheophyta</taxon>
        <taxon>Spermatophyta</taxon>
        <taxon>Magnoliopsida</taxon>
        <taxon>eudicotyledons</taxon>
        <taxon>Gunneridae</taxon>
        <taxon>Pentapetalae</taxon>
        <taxon>asterids</taxon>
        <taxon>lamiids</taxon>
        <taxon>Solanales</taxon>
        <taxon>Solanaceae</taxon>
        <taxon>Solanoideae</taxon>
        <taxon>Solaneae</taxon>
        <taxon>Solanum</taxon>
    </lineage>
</organism>
<dbReference type="GO" id="GO:0005634">
    <property type="term" value="C:nucleus"/>
    <property type="evidence" value="ECO:0007669"/>
    <property type="project" value="UniProtKB-SubCell"/>
</dbReference>
<keyword evidence="2" id="KW-0805">Transcription regulation</keyword>
<dbReference type="GO" id="GO:0046983">
    <property type="term" value="F:protein dimerization activity"/>
    <property type="evidence" value="ECO:0007669"/>
    <property type="project" value="InterPro"/>
</dbReference>
<comment type="subcellular location">
    <subcellularLocation>
        <location evidence="1">Nucleus</location>
    </subcellularLocation>
</comment>
<dbReference type="AlphaFoldDB" id="A0AAN8YGL6"/>
<keyword evidence="3" id="KW-0238">DNA-binding</keyword>